<evidence type="ECO:0000256" key="1">
    <source>
        <dbReference type="ARBA" id="ARBA00004651"/>
    </source>
</evidence>
<keyword evidence="4 6" id="KW-1133">Transmembrane helix</keyword>
<dbReference type="InterPro" id="IPR017039">
    <property type="entry name" value="Virul_fac_BrkB"/>
</dbReference>
<evidence type="ECO:0000256" key="2">
    <source>
        <dbReference type="ARBA" id="ARBA00022475"/>
    </source>
</evidence>
<dbReference type="NCBIfam" id="TIGR00765">
    <property type="entry name" value="yihY_not_rbn"/>
    <property type="match status" value="1"/>
</dbReference>
<organism evidence="7 8">
    <name type="scientific">Aciditerrimonas ferrireducens</name>
    <dbReference type="NCBI Taxonomy" id="667306"/>
    <lineage>
        <taxon>Bacteria</taxon>
        <taxon>Bacillati</taxon>
        <taxon>Actinomycetota</taxon>
        <taxon>Acidimicrobiia</taxon>
        <taxon>Acidimicrobiales</taxon>
        <taxon>Acidimicrobiaceae</taxon>
        <taxon>Aciditerrimonas</taxon>
    </lineage>
</organism>
<keyword evidence="2" id="KW-1003">Cell membrane</keyword>
<evidence type="ECO:0000256" key="4">
    <source>
        <dbReference type="ARBA" id="ARBA00022989"/>
    </source>
</evidence>
<dbReference type="Pfam" id="PF03631">
    <property type="entry name" value="Virul_fac_BrkB"/>
    <property type="match status" value="1"/>
</dbReference>
<proteinExistence type="predicted"/>
<feature type="transmembrane region" description="Helical" evidence="6">
    <location>
        <begin position="260"/>
        <end position="282"/>
    </location>
</feature>
<feature type="transmembrane region" description="Helical" evidence="6">
    <location>
        <begin position="226"/>
        <end position="248"/>
    </location>
</feature>
<dbReference type="RefSeq" id="WP_248106885.1">
    <property type="nucleotide sequence ID" value="NZ_JAKHEX010000007.1"/>
</dbReference>
<keyword evidence="8" id="KW-1185">Reference proteome</keyword>
<gene>
    <name evidence="7" type="ORF">ACFFRE_10995</name>
</gene>
<feature type="transmembrane region" description="Helical" evidence="6">
    <location>
        <begin position="43"/>
        <end position="65"/>
    </location>
</feature>
<evidence type="ECO:0000256" key="5">
    <source>
        <dbReference type="ARBA" id="ARBA00023136"/>
    </source>
</evidence>
<reference evidence="7 8" key="1">
    <citation type="submission" date="2024-09" db="EMBL/GenBank/DDBJ databases">
        <authorList>
            <person name="Sun Q."/>
            <person name="Mori K."/>
        </authorList>
    </citation>
    <scope>NUCLEOTIDE SEQUENCE [LARGE SCALE GENOMIC DNA]</scope>
    <source>
        <strain evidence="7 8">JCM 15389</strain>
    </source>
</reference>
<dbReference type="PANTHER" id="PTHR30213:SF0">
    <property type="entry name" value="UPF0761 MEMBRANE PROTEIN YIHY"/>
    <property type="match status" value="1"/>
</dbReference>
<comment type="subcellular location">
    <subcellularLocation>
        <location evidence="1">Cell membrane</location>
        <topology evidence="1">Multi-pass membrane protein</topology>
    </subcellularLocation>
</comment>
<name>A0ABV6C4R1_9ACTN</name>
<dbReference type="PANTHER" id="PTHR30213">
    <property type="entry name" value="INNER MEMBRANE PROTEIN YHJD"/>
    <property type="match status" value="1"/>
</dbReference>
<dbReference type="PIRSF" id="PIRSF035875">
    <property type="entry name" value="RNase_BN"/>
    <property type="match status" value="1"/>
</dbReference>
<feature type="transmembrane region" description="Helical" evidence="6">
    <location>
        <begin position="189"/>
        <end position="214"/>
    </location>
</feature>
<keyword evidence="3 6" id="KW-0812">Transmembrane</keyword>
<keyword evidence="5 6" id="KW-0472">Membrane</keyword>
<dbReference type="Proteomes" id="UP001589788">
    <property type="component" value="Unassembled WGS sequence"/>
</dbReference>
<evidence type="ECO:0000256" key="3">
    <source>
        <dbReference type="ARBA" id="ARBA00022692"/>
    </source>
</evidence>
<sequence>MDRPGPAGLAQRVPDRARRAGHVLLATIRAAAQDRITQNAASLAFHLFLAVFPAALAAIGAARLVGLPPGALQRAVHDAQVLLPAQVAQVVDQALTAPSAKSTDGIELAAGVLVALWSAVEAMASLQVGLDVACEVRRDRGFVGRRLWALPLLGATVVLGGAATGLLVLGDPIRRLLPASVPLARPAAAGLFDLLRFAGALACLLLLFSTFYALGPHRERLRWRWVTPGSALAATFWLAASAGFAFYLDHFGHESRTYGAFAGVAILALWLFLTATAVLFGAELDTVLERSAPDRRPSPALGQPARTPR</sequence>
<protein>
    <submittedName>
        <fullName evidence="7">YihY/virulence factor BrkB family protein</fullName>
    </submittedName>
</protein>
<comment type="caution">
    <text evidence="7">The sequence shown here is derived from an EMBL/GenBank/DDBJ whole genome shotgun (WGS) entry which is preliminary data.</text>
</comment>
<feature type="transmembrane region" description="Helical" evidence="6">
    <location>
        <begin position="147"/>
        <end position="169"/>
    </location>
</feature>
<accession>A0ABV6C4R1</accession>
<evidence type="ECO:0000256" key="6">
    <source>
        <dbReference type="SAM" id="Phobius"/>
    </source>
</evidence>
<evidence type="ECO:0000313" key="7">
    <source>
        <dbReference type="EMBL" id="MFC0082658.1"/>
    </source>
</evidence>
<evidence type="ECO:0000313" key="8">
    <source>
        <dbReference type="Proteomes" id="UP001589788"/>
    </source>
</evidence>
<dbReference type="EMBL" id="JBHLYQ010000131">
    <property type="protein sequence ID" value="MFC0082658.1"/>
    <property type="molecule type" value="Genomic_DNA"/>
</dbReference>